<protein>
    <submittedName>
        <fullName evidence="2">DUF4252 domain-containing protein</fullName>
    </submittedName>
</protein>
<sequence length="168" mass="19388">MKRNIFFIFAALLILSSCSGYDPGVSEAFMKYRLKEGVTTITVPGWVIRMASRFGDLDKEEREILQSIDKVRVLTVENEDLNARINLHEEFYNGINRKRDYEELLVIHENDEDVTIFGKMDDNVIKEMVILVGGDDNVLVYLKGEIKPELLDDKIDLSHPDKFLSLDF</sequence>
<feature type="signal peptide" evidence="1">
    <location>
        <begin position="1"/>
        <end position="22"/>
    </location>
</feature>
<dbReference type="PROSITE" id="PS51257">
    <property type="entry name" value="PROKAR_LIPOPROTEIN"/>
    <property type="match status" value="1"/>
</dbReference>
<feature type="chain" id="PRO_5026307400" evidence="1">
    <location>
        <begin position="23"/>
        <end position="168"/>
    </location>
</feature>
<proteinExistence type="predicted"/>
<accession>A0A6I6K008</accession>
<evidence type="ECO:0000256" key="1">
    <source>
        <dbReference type="SAM" id="SignalP"/>
    </source>
</evidence>
<dbReference type="AlphaFoldDB" id="A0A6I6K008"/>
<name>A0A6I6K008_9BACT</name>
<gene>
    <name evidence="2" type="ORF">GM418_25595</name>
</gene>
<dbReference type="InterPro" id="IPR025348">
    <property type="entry name" value="DUF4252"/>
</dbReference>
<dbReference type="EMBL" id="CP046401">
    <property type="protein sequence ID" value="QGY46909.1"/>
    <property type="molecule type" value="Genomic_DNA"/>
</dbReference>
<dbReference type="RefSeq" id="WP_158870260.1">
    <property type="nucleotide sequence ID" value="NZ_CP046401.1"/>
</dbReference>
<dbReference type="Pfam" id="PF14060">
    <property type="entry name" value="DUF4252"/>
    <property type="match status" value="1"/>
</dbReference>
<keyword evidence="1" id="KW-0732">Signal</keyword>
<reference evidence="2 3" key="1">
    <citation type="submission" date="2019-11" db="EMBL/GenBank/DDBJ databases">
        <authorList>
            <person name="Zheng R.K."/>
            <person name="Sun C.M."/>
        </authorList>
    </citation>
    <scope>NUCLEOTIDE SEQUENCE [LARGE SCALE GENOMIC DNA]</scope>
    <source>
        <strain evidence="2 3">WC007</strain>
    </source>
</reference>
<keyword evidence="3" id="KW-1185">Reference proteome</keyword>
<organism evidence="2 3">
    <name type="scientific">Maribellus comscasis</name>
    <dbReference type="NCBI Taxonomy" id="2681766"/>
    <lineage>
        <taxon>Bacteria</taxon>
        <taxon>Pseudomonadati</taxon>
        <taxon>Bacteroidota</taxon>
        <taxon>Bacteroidia</taxon>
        <taxon>Marinilabiliales</taxon>
        <taxon>Prolixibacteraceae</taxon>
        <taxon>Maribellus</taxon>
    </lineage>
</organism>
<dbReference type="KEGG" id="mcos:GM418_25595"/>
<evidence type="ECO:0000313" key="2">
    <source>
        <dbReference type="EMBL" id="QGY46909.1"/>
    </source>
</evidence>
<dbReference type="Proteomes" id="UP000428260">
    <property type="component" value="Chromosome"/>
</dbReference>
<evidence type="ECO:0000313" key="3">
    <source>
        <dbReference type="Proteomes" id="UP000428260"/>
    </source>
</evidence>